<proteinExistence type="predicted"/>
<sequence>MCLIVILFLGILYSLNLVVPTSLPGVALLIEDIFCQAELIPELRKNCPLSAGISVRITPESLSAFRRKECPV</sequence>
<reference evidence="2" key="1">
    <citation type="submission" date="2015-12" db="EMBL/GenBank/DDBJ databases">
        <authorList>
            <person name="Shamseldin A."/>
            <person name="Moawad H."/>
            <person name="Abd El-Rahim W.M."/>
            <person name="Sadowsky M.J."/>
        </authorList>
    </citation>
    <scope>NUCLEOTIDE SEQUENCE [LARGE SCALE GENOMIC DNA]</scope>
    <source>
        <strain evidence="2">JC133</strain>
    </source>
</reference>
<accession>A0A2S4JLE9</accession>
<name>A0A2S4JLE9_9SPIO</name>
<dbReference type="AlphaFoldDB" id="A0A2S4JLE9"/>
<evidence type="ECO:0000313" key="3">
    <source>
        <dbReference type="Proteomes" id="UP000237350"/>
    </source>
</evidence>
<evidence type="ECO:0000313" key="2">
    <source>
        <dbReference type="EMBL" id="POR00270.1"/>
    </source>
</evidence>
<dbReference type="EMBL" id="LPWH01000101">
    <property type="protein sequence ID" value="POQ99410.1"/>
    <property type="molecule type" value="Genomic_DNA"/>
</dbReference>
<dbReference type="Proteomes" id="UP000237350">
    <property type="component" value="Unassembled WGS sequence"/>
</dbReference>
<keyword evidence="3" id="KW-1185">Reference proteome</keyword>
<organism evidence="2 3">
    <name type="scientific">Alkalispirochaeta sphaeroplastigenens</name>
    <dbReference type="NCBI Taxonomy" id="1187066"/>
    <lineage>
        <taxon>Bacteria</taxon>
        <taxon>Pseudomonadati</taxon>
        <taxon>Spirochaetota</taxon>
        <taxon>Spirochaetia</taxon>
        <taxon>Spirochaetales</taxon>
        <taxon>Spirochaetaceae</taxon>
        <taxon>Alkalispirochaeta</taxon>
    </lineage>
</organism>
<dbReference type="EMBL" id="LPWH01000077">
    <property type="protein sequence ID" value="POR00270.1"/>
    <property type="molecule type" value="Genomic_DNA"/>
</dbReference>
<reference evidence="3" key="2">
    <citation type="submission" date="2015-12" db="EMBL/GenBank/DDBJ databases">
        <authorList>
            <person name="Lodha T.D."/>
            <person name="Chintalapati S."/>
            <person name="Chintalapati V.R."/>
            <person name="Sravanthi T."/>
        </authorList>
    </citation>
    <scope>NUCLEOTIDE SEQUENCE [LARGE SCALE GENOMIC DNA]</scope>
    <source>
        <strain evidence="3">JC133</strain>
    </source>
</reference>
<protein>
    <submittedName>
        <fullName evidence="2">Uncharacterized protein</fullName>
    </submittedName>
</protein>
<gene>
    <name evidence="2" type="ORF">AU468_09780</name>
    <name evidence="1" type="ORF">AU468_10390</name>
</gene>
<comment type="caution">
    <text evidence="2">The sequence shown here is derived from an EMBL/GenBank/DDBJ whole genome shotgun (WGS) entry which is preliminary data.</text>
</comment>
<evidence type="ECO:0000313" key="1">
    <source>
        <dbReference type="EMBL" id="POQ99410.1"/>
    </source>
</evidence>